<keyword evidence="1" id="KW-0812">Transmembrane</keyword>
<keyword evidence="1" id="KW-0472">Membrane</keyword>
<keyword evidence="3" id="KW-1185">Reference proteome</keyword>
<dbReference type="RefSeq" id="WP_146622126.1">
    <property type="nucleotide sequence ID" value="NZ_BJCC01000012.1"/>
</dbReference>
<dbReference type="Proteomes" id="UP000290567">
    <property type="component" value="Unassembled WGS sequence"/>
</dbReference>
<feature type="transmembrane region" description="Helical" evidence="1">
    <location>
        <begin position="36"/>
        <end position="55"/>
    </location>
</feature>
<gene>
    <name evidence="2" type="ORF">NRIC_15610</name>
</gene>
<dbReference type="EMBL" id="BJCC01000012">
    <property type="protein sequence ID" value="GCF93670.1"/>
    <property type="molecule type" value="Genomic_DNA"/>
</dbReference>
<sequence>MLNPTFAFGVPIGLLVGYLIVSLIRNKKYADYRRFVLALISVFLTTFSYQVYRYSQTVLLGNSLKDFKESFNYTQRLLLIPLAIGSVLTIINFYFLFKQFRKKD</sequence>
<evidence type="ECO:0000313" key="2">
    <source>
        <dbReference type="EMBL" id="GCF93670.1"/>
    </source>
</evidence>
<keyword evidence="1" id="KW-1133">Transmembrane helix</keyword>
<feature type="transmembrane region" description="Helical" evidence="1">
    <location>
        <begin position="6"/>
        <end position="24"/>
    </location>
</feature>
<evidence type="ECO:0000313" key="3">
    <source>
        <dbReference type="Proteomes" id="UP000290567"/>
    </source>
</evidence>
<protein>
    <submittedName>
        <fullName evidence="2">Uncharacterized protein</fullName>
    </submittedName>
</protein>
<accession>A0A4P5P796</accession>
<evidence type="ECO:0000256" key="1">
    <source>
        <dbReference type="SAM" id="Phobius"/>
    </source>
</evidence>
<dbReference type="AlphaFoldDB" id="A0A4P5P796"/>
<feature type="transmembrane region" description="Helical" evidence="1">
    <location>
        <begin position="75"/>
        <end position="97"/>
    </location>
</feature>
<organism evidence="2 3">
    <name type="scientific">Enterococcus florum</name>
    <dbReference type="NCBI Taxonomy" id="2480627"/>
    <lineage>
        <taxon>Bacteria</taxon>
        <taxon>Bacillati</taxon>
        <taxon>Bacillota</taxon>
        <taxon>Bacilli</taxon>
        <taxon>Lactobacillales</taxon>
        <taxon>Enterococcaceae</taxon>
        <taxon>Enterococcus</taxon>
    </lineage>
</organism>
<proteinExistence type="predicted"/>
<reference evidence="3" key="1">
    <citation type="submission" date="2019-02" db="EMBL/GenBank/DDBJ databases">
        <title>Draft genome sequence of Enterococcus sp. Gos25-1.</title>
        <authorList>
            <person name="Tanaka N."/>
            <person name="Shiwa Y."/>
            <person name="Fujita N."/>
        </authorList>
    </citation>
    <scope>NUCLEOTIDE SEQUENCE [LARGE SCALE GENOMIC DNA]</scope>
    <source>
        <strain evidence="3">Gos25-1</strain>
    </source>
</reference>
<dbReference type="OrthoDB" id="2187313at2"/>
<name>A0A4P5P796_9ENTE</name>
<comment type="caution">
    <text evidence="2">The sequence shown here is derived from an EMBL/GenBank/DDBJ whole genome shotgun (WGS) entry which is preliminary data.</text>
</comment>